<sequence length="627" mass="68807">MFQTQQKVISNQYPAWKYLLLIVITVLGITYAMPNIFGDDPAVQISPAKSVEFNQQTQQQVAGILQNANIDVKSSVFENGKFLIRFTNTEDQLKAKSLLKEEMGRTAVVALNLAPATPAWLSGVGGQPMYLGLDLRGGVHFLMDVDMEAAVEKAYQRNVDEIKGLLREQKVRYLPFEAEKDKIEIPFASDEYFQSGLQALQTEFADRFIIAPDDAAAKPSVMLTFSDATIAETQKYALQQNITTLRNRINELGVAEPVIQQQGDRRIVVQLPGVQDTARAKEILGATATLEFRMVDEKGDAERAAKTGFAPSNSTLQHFRDGRPILLQRQIIVSGENVVNAQSSIDPQQGSPMVSVSLDGAGGRKMLATTKKNIGNRMAVLFIENRVETIEVNGEKVKKRITTKDVINAAVIRGQFADRFQITGLDSPQEAQDLALLLRAGALAAPMEIVEERTVGPSMGQDNINQGFMSVVIGFVLVLILMVWRYKFFGMIANFALMLNLVIIIAVLSMLQATLTLPGIAGIVLTVGMAVDANVLIFERIREELKNTSIQSAIYAGYEKAFVTIADANITTLLAALVLFSFGTGPIKGFAITLSIGILTSMFTAILGTRAIINWYYGNKRVEKLSI</sequence>
<evidence type="ECO:0000259" key="12">
    <source>
        <dbReference type="Pfam" id="PF21760"/>
    </source>
</evidence>
<dbReference type="NCBIfam" id="TIGR00916">
    <property type="entry name" value="2A0604s01"/>
    <property type="match status" value="1"/>
</dbReference>
<dbReference type="Gene3D" id="1.20.1640.10">
    <property type="entry name" value="Multidrug efflux transporter AcrB transmembrane domain"/>
    <property type="match status" value="1"/>
</dbReference>
<keyword evidence="2 9" id="KW-0813">Transport</keyword>
<protein>
    <recommendedName>
        <fullName evidence="9">Protein translocase subunit SecD</fullName>
    </recommendedName>
</protein>
<organism evidence="14 15">
    <name type="scientific">Thiomicrorhabdus marina</name>
    <dbReference type="NCBI Taxonomy" id="2818442"/>
    <lineage>
        <taxon>Bacteria</taxon>
        <taxon>Pseudomonadati</taxon>
        <taxon>Pseudomonadota</taxon>
        <taxon>Gammaproteobacteria</taxon>
        <taxon>Thiotrichales</taxon>
        <taxon>Piscirickettsiaceae</taxon>
        <taxon>Thiomicrorhabdus</taxon>
    </lineage>
</organism>
<dbReference type="NCBIfam" id="TIGR01129">
    <property type="entry name" value="secD"/>
    <property type="match status" value="1"/>
</dbReference>
<keyword evidence="4 9" id="KW-0812">Transmembrane</keyword>
<dbReference type="EMBL" id="JAGETV010000002">
    <property type="protein sequence ID" value="MBO1926365.1"/>
    <property type="molecule type" value="Genomic_DNA"/>
</dbReference>
<gene>
    <name evidence="9 14" type="primary">secD</name>
    <name evidence="14" type="ORF">J3998_02155</name>
</gene>
<accession>A0ABS3Q3F6</accession>
<evidence type="ECO:0000256" key="5">
    <source>
        <dbReference type="ARBA" id="ARBA00022927"/>
    </source>
</evidence>
<dbReference type="Pfam" id="PF02355">
    <property type="entry name" value="SecD_SecF_C"/>
    <property type="match status" value="1"/>
</dbReference>
<feature type="domain" description="Protein translocase subunit SecDF P1" evidence="12">
    <location>
        <begin position="238"/>
        <end position="297"/>
    </location>
</feature>
<evidence type="ECO:0000259" key="13">
    <source>
        <dbReference type="Pfam" id="PF22599"/>
    </source>
</evidence>
<dbReference type="InterPro" id="IPR054384">
    <property type="entry name" value="SecDF_P1_head"/>
</dbReference>
<dbReference type="Pfam" id="PF22599">
    <property type="entry name" value="SecDF_P1_head"/>
    <property type="match status" value="1"/>
</dbReference>
<dbReference type="RefSeq" id="WP_208147207.1">
    <property type="nucleotide sequence ID" value="NZ_JAGETV010000002.1"/>
</dbReference>
<comment type="subcellular location">
    <subcellularLocation>
        <location evidence="1 9">Cell membrane</location>
        <topology evidence="1 9">Multi-pass membrane protein</topology>
    </subcellularLocation>
</comment>
<dbReference type="InterPro" id="IPR048631">
    <property type="entry name" value="SecD_1st"/>
</dbReference>
<evidence type="ECO:0000259" key="10">
    <source>
        <dbReference type="Pfam" id="PF02355"/>
    </source>
</evidence>
<reference evidence="14 15" key="1">
    <citation type="submission" date="2021-03" db="EMBL/GenBank/DDBJ databases">
        <title>Thiomicrorhabdus sp.nov.,novel sulfur-oxidizing bacteria isolated from coastal sediment.</title>
        <authorList>
            <person name="Liu X."/>
        </authorList>
    </citation>
    <scope>NUCLEOTIDE SEQUENCE [LARGE SCALE GENOMIC DNA]</scope>
    <source>
        <strain evidence="14 15">6S2-11</strain>
    </source>
</reference>
<dbReference type="InterPro" id="IPR027398">
    <property type="entry name" value="SecD-TM"/>
</dbReference>
<dbReference type="Gene3D" id="3.30.1360.200">
    <property type="match status" value="1"/>
</dbReference>
<dbReference type="PANTHER" id="PTHR30081:SF1">
    <property type="entry name" value="PROTEIN TRANSLOCASE SUBUNIT SECD"/>
    <property type="match status" value="1"/>
</dbReference>
<dbReference type="InterPro" id="IPR022646">
    <property type="entry name" value="SecD/SecF_CS"/>
</dbReference>
<dbReference type="Gene3D" id="3.30.70.3400">
    <property type="match status" value="2"/>
</dbReference>
<evidence type="ECO:0000256" key="8">
    <source>
        <dbReference type="ARBA" id="ARBA00023136"/>
    </source>
</evidence>
<evidence type="ECO:0000256" key="7">
    <source>
        <dbReference type="ARBA" id="ARBA00023010"/>
    </source>
</evidence>
<evidence type="ECO:0000256" key="2">
    <source>
        <dbReference type="ARBA" id="ARBA00022448"/>
    </source>
</evidence>
<feature type="transmembrane region" description="Helical" evidence="9">
    <location>
        <begin position="15"/>
        <end position="33"/>
    </location>
</feature>
<keyword evidence="8 9" id="KW-0472">Membrane</keyword>
<keyword evidence="6 9" id="KW-1133">Transmembrane helix</keyword>
<dbReference type="Pfam" id="PF07549">
    <property type="entry name" value="Sec_GG"/>
    <property type="match status" value="1"/>
</dbReference>
<comment type="function">
    <text evidence="9">Part of the Sec protein translocase complex. Interacts with the SecYEG preprotein conducting channel. SecDF uses the proton motive force (PMF) to complete protein translocation after the ATP-dependent function of SecA.</text>
</comment>
<evidence type="ECO:0000256" key="9">
    <source>
        <dbReference type="HAMAP-Rule" id="MF_01463"/>
    </source>
</evidence>
<proteinExistence type="inferred from homology"/>
<dbReference type="Pfam" id="PF13721">
    <property type="entry name" value="SecD-TM1"/>
    <property type="match status" value="1"/>
</dbReference>
<dbReference type="HAMAP" id="MF_01463_B">
    <property type="entry name" value="SecD_B"/>
    <property type="match status" value="1"/>
</dbReference>
<feature type="transmembrane region" description="Helical" evidence="9">
    <location>
        <begin position="491"/>
        <end position="511"/>
    </location>
</feature>
<feature type="domain" description="SecDF P1 head subdomain" evidence="13">
    <location>
        <begin position="320"/>
        <end position="445"/>
    </location>
</feature>
<feature type="transmembrane region" description="Helical" evidence="9">
    <location>
        <begin position="561"/>
        <end position="583"/>
    </location>
</feature>
<keyword evidence="5 9" id="KW-0653">Protein transport</keyword>
<name>A0ABS3Q3F6_9GAMM</name>
<evidence type="ECO:0000259" key="11">
    <source>
        <dbReference type="Pfam" id="PF13721"/>
    </source>
</evidence>
<keyword evidence="7 9" id="KW-0811">Translocation</keyword>
<evidence type="ECO:0000256" key="4">
    <source>
        <dbReference type="ARBA" id="ARBA00022692"/>
    </source>
</evidence>
<keyword evidence="3 9" id="KW-1003">Cell membrane</keyword>
<feature type="domain" description="SecD export protein N-terminal TM" evidence="11">
    <location>
        <begin position="11"/>
        <end position="111"/>
    </location>
</feature>
<dbReference type="InterPro" id="IPR005791">
    <property type="entry name" value="SecD"/>
</dbReference>
<dbReference type="Proteomes" id="UP000664835">
    <property type="component" value="Unassembled WGS sequence"/>
</dbReference>
<dbReference type="Pfam" id="PF21760">
    <property type="entry name" value="SecD_1st"/>
    <property type="match status" value="1"/>
</dbReference>
<feature type="transmembrane region" description="Helical" evidence="9">
    <location>
        <begin position="517"/>
        <end position="541"/>
    </location>
</feature>
<evidence type="ECO:0000256" key="3">
    <source>
        <dbReference type="ARBA" id="ARBA00022475"/>
    </source>
</evidence>
<dbReference type="SUPFAM" id="SSF82866">
    <property type="entry name" value="Multidrug efflux transporter AcrB transmembrane domain"/>
    <property type="match status" value="1"/>
</dbReference>
<evidence type="ECO:0000256" key="1">
    <source>
        <dbReference type="ARBA" id="ARBA00004651"/>
    </source>
</evidence>
<feature type="transmembrane region" description="Helical" evidence="9">
    <location>
        <begin position="467"/>
        <end position="484"/>
    </location>
</feature>
<feature type="domain" description="Protein export membrane protein SecD/SecF C-terminal" evidence="10">
    <location>
        <begin position="447"/>
        <end position="616"/>
    </location>
</feature>
<evidence type="ECO:0000313" key="15">
    <source>
        <dbReference type="Proteomes" id="UP000664835"/>
    </source>
</evidence>
<keyword evidence="15" id="KW-1185">Reference proteome</keyword>
<comment type="subunit">
    <text evidence="9">Forms a complex with SecF. Part of the essential Sec protein translocation apparatus which comprises SecA, SecYEG and auxiliary proteins SecDF-YajC and YidC.</text>
</comment>
<evidence type="ECO:0000313" key="14">
    <source>
        <dbReference type="EMBL" id="MBO1926365.1"/>
    </source>
</evidence>
<dbReference type="InterPro" id="IPR022813">
    <property type="entry name" value="SecD/SecF_arch_bac"/>
</dbReference>
<comment type="caution">
    <text evidence="14">The sequence shown here is derived from an EMBL/GenBank/DDBJ whole genome shotgun (WGS) entry which is preliminary data.</text>
</comment>
<evidence type="ECO:0000256" key="6">
    <source>
        <dbReference type="ARBA" id="ARBA00022989"/>
    </source>
</evidence>
<dbReference type="PANTHER" id="PTHR30081">
    <property type="entry name" value="PROTEIN-EXPORT MEMBRANE PROTEIN SEC"/>
    <property type="match status" value="1"/>
</dbReference>
<dbReference type="InterPro" id="IPR048634">
    <property type="entry name" value="SecD_SecF_C"/>
</dbReference>
<dbReference type="InterPro" id="IPR055344">
    <property type="entry name" value="SecD_SecF_C_bact"/>
</dbReference>
<feature type="transmembrane region" description="Helical" evidence="9">
    <location>
        <begin position="589"/>
        <end position="617"/>
    </location>
</feature>
<comment type="similarity">
    <text evidence="9">Belongs to the SecD/SecF family. SecD subfamily.</text>
</comment>